<dbReference type="GO" id="GO:0003723">
    <property type="term" value="F:RNA binding"/>
    <property type="evidence" value="ECO:0007669"/>
    <property type="project" value="UniProtKB-UniRule"/>
</dbReference>
<name>A0A1B6QDL6_SORBI</name>
<organism evidence="4 5">
    <name type="scientific">Sorghum bicolor</name>
    <name type="common">Sorghum</name>
    <name type="synonym">Sorghum vulgare</name>
    <dbReference type="NCBI Taxonomy" id="4558"/>
    <lineage>
        <taxon>Eukaryota</taxon>
        <taxon>Viridiplantae</taxon>
        <taxon>Streptophyta</taxon>
        <taxon>Embryophyta</taxon>
        <taxon>Tracheophyta</taxon>
        <taxon>Spermatophyta</taxon>
        <taxon>Magnoliopsida</taxon>
        <taxon>Liliopsida</taxon>
        <taxon>Poales</taxon>
        <taxon>Poaceae</taxon>
        <taxon>PACMAD clade</taxon>
        <taxon>Panicoideae</taxon>
        <taxon>Andropogonodae</taxon>
        <taxon>Andropogoneae</taxon>
        <taxon>Sorghinae</taxon>
        <taxon>Sorghum</taxon>
    </lineage>
</organism>
<reference evidence="5" key="2">
    <citation type="journal article" date="2018" name="Plant J.">
        <title>The Sorghum bicolor reference genome: improved assembly, gene annotations, a transcriptome atlas, and signatures of genome organization.</title>
        <authorList>
            <person name="McCormick R.F."/>
            <person name="Truong S.K."/>
            <person name="Sreedasyam A."/>
            <person name="Jenkins J."/>
            <person name="Shu S."/>
            <person name="Sims D."/>
            <person name="Kennedy M."/>
            <person name="Amirebrahimi M."/>
            <person name="Weers B.D."/>
            <person name="McKinley B."/>
            <person name="Mattison A."/>
            <person name="Morishige D.T."/>
            <person name="Grimwood J."/>
            <person name="Schmutz J."/>
            <person name="Mullet J.E."/>
        </authorList>
    </citation>
    <scope>NUCLEOTIDE SEQUENCE [LARGE SCALE GENOMIC DNA]</scope>
    <source>
        <strain evidence="5">cv. BTx623</strain>
    </source>
</reference>
<accession>A0A1B6QDL6</accession>
<evidence type="ECO:0000259" key="3">
    <source>
        <dbReference type="PROSITE" id="PS50102"/>
    </source>
</evidence>
<sequence>MSFTVGRWDRGNKLNMERRNKMSKNQLAGKIQDTFKFEVEDPRDTVWFTRMAYARSPAQMNCYNCGVLSHCERYCPYNYMYGRFAHKDSLAHKDCGGDCAPGPRQHRITSRARRKFFRRFIRVTNLPPGFMEWHIPELFGLFGPLLMWDVPKYINDICSCKSETRMRFAVMVFEKRKDGERAIIELNGYEVGGYKLRVDWVYPSCV</sequence>
<reference evidence="4 5" key="1">
    <citation type="journal article" date="2009" name="Nature">
        <title>The Sorghum bicolor genome and the diversification of grasses.</title>
        <authorList>
            <person name="Paterson A.H."/>
            <person name="Bowers J.E."/>
            <person name="Bruggmann R."/>
            <person name="Dubchak I."/>
            <person name="Grimwood J."/>
            <person name="Gundlach H."/>
            <person name="Haberer G."/>
            <person name="Hellsten U."/>
            <person name="Mitros T."/>
            <person name="Poliakov A."/>
            <person name="Schmutz J."/>
            <person name="Spannagl M."/>
            <person name="Tang H."/>
            <person name="Wang X."/>
            <person name="Wicker T."/>
            <person name="Bharti A.K."/>
            <person name="Chapman J."/>
            <person name="Feltus F.A."/>
            <person name="Gowik U."/>
            <person name="Grigoriev I.V."/>
            <person name="Lyons E."/>
            <person name="Maher C.A."/>
            <person name="Martis M."/>
            <person name="Narechania A."/>
            <person name="Otillar R.P."/>
            <person name="Penning B.W."/>
            <person name="Salamov A.A."/>
            <person name="Wang Y."/>
            <person name="Zhang L."/>
            <person name="Carpita N.C."/>
            <person name="Freeling M."/>
            <person name="Gingle A.R."/>
            <person name="Hash C.T."/>
            <person name="Keller B."/>
            <person name="Klein P."/>
            <person name="Kresovich S."/>
            <person name="McCann M.C."/>
            <person name="Ming R."/>
            <person name="Peterson D.G."/>
            <person name="Mehboob-ur-Rahman"/>
            <person name="Ware D."/>
            <person name="Westhoff P."/>
            <person name="Mayer K.F."/>
            <person name="Messing J."/>
            <person name="Rokhsar D.S."/>
        </authorList>
    </citation>
    <scope>NUCLEOTIDE SEQUENCE [LARGE SCALE GENOMIC DNA]</scope>
    <source>
        <strain evidence="5">cv. BTx623</strain>
    </source>
</reference>
<dbReference type="SUPFAM" id="SSF54928">
    <property type="entry name" value="RNA-binding domain, RBD"/>
    <property type="match status" value="1"/>
</dbReference>
<dbReference type="InterPro" id="IPR035979">
    <property type="entry name" value="RBD_domain_sf"/>
</dbReference>
<proteinExistence type="predicted"/>
<evidence type="ECO:0000256" key="1">
    <source>
        <dbReference type="ARBA" id="ARBA00022884"/>
    </source>
</evidence>
<evidence type="ECO:0000313" key="5">
    <source>
        <dbReference type="Proteomes" id="UP000000768"/>
    </source>
</evidence>
<dbReference type="InterPro" id="IPR012677">
    <property type="entry name" value="Nucleotide-bd_a/b_plait_sf"/>
</dbReference>
<keyword evidence="1 2" id="KW-0694">RNA-binding</keyword>
<evidence type="ECO:0000313" key="4">
    <source>
        <dbReference type="EMBL" id="KXG36015.1"/>
    </source>
</evidence>
<dbReference type="eggNOG" id="ENOG502SF7Y">
    <property type="taxonomic scope" value="Eukaryota"/>
</dbReference>
<dbReference type="STRING" id="4558.A0A1B6QDL6"/>
<dbReference type="EMBL" id="CM000761">
    <property type="protein sequence ID" value="KXG36015.1"/>
    <property type="molecule type" value="Genomic_DNA"/>
</dbReference>
<dbReference type="Gramene" id="KXG36015">
    <property type="protein sequence ID" value="KXG36015"/>
    <property type="gene ID" value="SORBI_3002G265100"/>
</dbReference>
<protein>
    <recommendedName>
        <fullName evidence="3">RRM domain-containing protein</fullName>
    </recommendedName>
</protein>
<evidence type="ECO:0000256" key="2">
    <source>
        <dbReference type="PROSITE-ProRule" id="PRU00176"/>
    </source>
</evidence>
<gene>
    <name evidence="4" type="ORF">SORBI_3002G265100</name>
</gene>
<dbReference type="Proteomes" id="UP000000768">
    <property type="component" value="Chromosome 2"/>
</dbReference>
<dbReference type="Gene3D" id="3.30.70.330">
    <property type="match status" value="1"/>
</dbReference>
<dbReference type="Pfam" id="PF00076">
    <property type="entry name" value="RRM_1"/>
    <property type="match status" value="1"/>
</dbReference>
<dbReference type="PANTHER" id="PTHR10352">
    <property type="entry name" value="EUKARYOTIC TRANSLATION INITIATION FACTOR 3 SUBUNIT G"/>
    <property type="match status" value="1"/>
</dbReference>
<feature type="domain" description="RRM" evidence="3">
    <location>
        <begin position="119"/>
        <end position="203"/>
    </location>
</feature>
<dbReference type="PROSITE" id="PS50102">
    <property type="entry name" value="RRM"/>
    <property type="match status" value="1"/>
</dbReference>
<dbReference type="InParanoid" id="A0A1B6QDL6"/>
<keyword evidence="5" id="KW-1185">Reference proteome</keyword>
<dbReference type="InterPro" id="IPR000504">
    <property type="entry name" value="RRM_dom"/>
</dbReference>
<dbReference type="OrthoDB" id="5970at2759"/>
<dbReference type="AlphaFoldDB" id="A0A1B6QDL6"/>